<evidence type="ECO:0000259" key="7">
    <source>
        <dbReference type="Pfam" id="PF00248"/>
    </source>
</evidence>
<dbReference type="GeneID" id="77731917"/>
<gene>
    <name evidence="8" type="ORF">MKK02DRAFT_43989</name>
</gene>
<dbReference type="EMBL" id="JAKWFO010000005">
    <property type="protein sequence ID" value="KAI9635302.1"/>
    <property type="molecule type" value="Genomic_DNA"/>
</dbReference>
<feature type="active site" description="Proton donor" evidence="4">
    <location>
        <position position="53"/>
    </location>
</feature>
<feature type="binding site" evidence="5">
    <location>
        <position position="113"/>
    </location>
    <ligand>
        <name>substrate</name>
    </ligand>
</feature>
<evidence type="ECO:0000256" key="6">
    <source>
        <dbReference type="PIRSR" id="PIRSR000097-3"/>
    </source>
</evidence>
<dbReference type="PIRSF" id="PIRSF000097">
    <property type="entry name" value="AKR"/>
    <property type="match status" value="1"/>
</dbReference>
<dbReference type="RefSeq" id="XP_052945079.1">
    <property type="nucleotide sequence ID" value="XM_053092712.1"/>
</dbReference>
<dbReference type="InterPro" id="IPR023210">
    <property type="entry name" value="NADP_OxRdtase_dom"/>
</dbReference>
<comment type="caution">
    <text evidence="8">The sequence shown here is derived from an EMBL/GenBank/DDBJ whole genome shotgun (WGS) entry which is preliminary data.</text>
</comment>
<keyword evidence="3" id="KW-0560">Oxidoreductase</keyword>
<comment type="similarity">
    <text evidence="1">Belongs to the aldo/keto reductase family.</text>
</comment>
<protein>
    <submittedName>
        <fullName evidence="8">NADP-dependent oxidoreductase domain-containing protein</fullName>
    </submittedName>
</protein>
<feature type="site" description="Lowers pKa of active site Tyr" evidence="6">
    <location>
        <position position="78"/>
    </location>
</feature>
<reference evidence="8" key="1">
    <citation type="journal article" date="2022" name="G3 (Bethesda)">
        <title>High quality genome of the basidiomycete yeast Dioszegia hungarica PDD-24b-2 isolated from cloud water.</title>
        <authorList>
            <person name="Jarrige D."/>
            <person name="Haridas S."/>
            <person name="Bleykasten-Grosshans C."/>
            <person name="Joly M."/>
            <person name="Nadalig T."/>
            <person name="Sancelme M."/>
            <person name="Vuilleumier S."/>
            <person name="Grigoriev I.V."/>
            <person name="Amato P."/>
            <person name="Bringel F."/>
        </authorList>
    </citation>
    <scope>NUCLEOTIDE SEQUENCE</scope>
    <source>
        <strain evidence="8">PDD-24b-2</strain>
    </source>
</reference>
<evidence type="ECO:0000313" key="9">
    <source>
        <dbReference type="Proteomes" id="UP001164286"/>
    </source>
</evidence>
<name>A0AA38H7D3_9TREE</name>
<keyword evidence="2" id="KW-0521">NADP</keyword>
<feature type="domain" description="NADP-dependent oxidoreductase" evidence="7">
    <location>
        <begin position="19"/>
        <end position="202"/>
    </location>
</feature>
<evidence type="ECO:0000256" key="2">
    <source>
        <dbReference type="ARBA" id="ARBA00022857"/>
    </source>
</evidence>
<proteinExistence type="inferred from homology"/>
<sequence>MVRTIKLNDGKSIPALAWGNGTGGIEHSGQKAIDTGVVALKAGILHIDTAQIYGTEKEAGQAIPAAGLDRKDIWVTTKLSEASHVKTNHADIKRSVQESIDKIGFVPDMILIHTPFVPENGKLVEFWQGLEALVEDGTLKGCSIGVSNYRPQDIEELMKVAKLTPAVNQMEYHPYVLNHLDPLLALQKEHNIVTQAYGPLTPVIRHPTGGPLKPVLEKIAKRISKDTGKEVDSAVVLLQWTIQMGVVAVTTSGNPGNVRKMAQGETFGKEGDLTKAEMDEIEEAGRKVHFRGYKEHMTKEFPEPDLPQDL</sequence>
<dbReference type="InterPro" id="IPR036812">
    <property type="entry name" value="NAD(P)_OxRdtase_dom_sf"/>
</dbReference>
<evidence type="ECO:0000256" key="1">
    <source>
        <dbReference type="ARBA" id="ARBA00007905"/>
    </source>
</evidence>
<keyword evidence="9" id="KW-1185">Reference proteome</keyword>
<dbReference type="Pfam" id="PF00248">
    <property type="entry name" value="Aldo_ket_red"/>
    <property type="match status" value="1"/>
</dbReference>
<evidence type="ECO:0000313" key="8">
    <source>
        <dbReference type="EMBL" id="KAI9635302.1"/>
    </source>
</evidence>
<dbReference type="PANTHER" id="PTHR43827">
    <property type="entry name" value="2,5-DIKETO-D-GLUCONIC ACID REDUCTASE"/>
    <property type="match status" value="1"/>
</dbReference>
<dbReference type="GO" id="GO:0016616">
    <property type="term" value="F:oxidoreductase activity, acting on the CH-OH group of donors, NAD or NADP as acceptor"/>
    <property type="evidence" value="ECO:0007669"/>
    <property type="project" value="UniProtKB-ARBA"/>
</dbReference>
<evidence type="ECO:0000256" key="5">
    <source>
        <dbReference type="PIRSR" id="PIRSR000097-2"/>
    </source>
</evidence>
<dbReference type="PRINTS" id="PR00069">
    <property type="entry name" value="ALDKETRDTASE"/>
</dbReference>
<dbReference type="Proteomes" id="UP001164286">
    <property type="component" value="Unassembled WGS sequence"/>
</dbReference>
<evidence type="ECO:0000256" key="4">
    <source>
        <dbReference type="PIRSR" id="PIRSR000097-1"/>
    </source>
</evidence>
<dbReference type="InterPro" id="IPR020471">
    <property type="entry name" value="AKR"/>
</dbReference>
<organism evidence="8 9">
    <name type="scientific">Dioszegia hungarica</name>
    <dbReference type="NCBI Taxonomy" id="4972"/>
    <lineage>
        <taxon>Eukaryota</taxon>
        <taxon>Fungi</taxon>
        <taxon>Dikarya</taxon>
        <taxon>Basidiomycota</taxon>
        <taxon>Agaricomycotina</taxon>
        <taxon>Tremellomycetes</taxon>
        <taxon>Tremellales</taxon>
        <taxon>Bulleribasidiaceae</taxon>
        <taxon>Dioszegia</taxon>
    </lineage>
</organism>
<evidence type="ECO:0000256" key="3">
    <source>
        <dbReference type="ARBA" id="ARBA00023002"/>
    </source>
</evidence>
<dbReference type="SUPFAM" id="SSF51430">
    <property type="entry name" value="NAD(P)-linked oxidoreductase"/>
    <property type="match status" value="1"/>
</dbReference>
<dbReference type="AlphaFoldDB" id="A0AA38H7D3"/>
<dbReference type="Gene3D" id="3.20.20.100">
    <property type="entry name" value="NADP-dependent oxidoreductase domain"/>
    <property type="match status" value="1"/>
</dbReference>
<accession>A0AA38H7D3</accession>
<dbReference type="PANTHER" id="PTHR43827:SF3">
    <property type="entry name" value="NADP-DEPENDENT OXIDOREDUCTASE DOMAIN-CONTAINING PROTEIN"/>
    <property type="match status" value="1"/>
</dbReference>